<name>A0ABP0BUZ0_9PEZI</name>
<evidence type="ECO:0000259" key="1">
    <source>
        <dbReference type="Pfam" id="PF13472"/>
    </source>
</evidence>
<dbReference type="EMBL" id="CAWUHD010000050">
    <property type="protein sequence ID" value="CAK7223498.1"/>
    <property type="molecule type" value="Genomic_DNA"/>
</dbReference>
<dbReference type="InterPro" id="IPR013830">
    <property type="entry name" value="SGNH_hydro"/>
</dbReference>
<protein>
    <recommendedName>
        <fullName evidence="1">SGNH hydrolase-type esterase domain-containing protein</fullName>
    </recommendedName>
</protein>
<dbReference type="PANTHER" id="PTHR14209">
    <property type="entry name" value="ISOAMYL ACETATE-HYDROLYZING ESTERASE 1"/>
    <property type="match status" value="1"/>
</dbReference>
<comment type="caution">
    <text evidence="2">The sequence shown here is derived from an EMBL/GenBank/DDBJ whole genome shotgun (WGS) entry which is preliminary data.</text>
</comment>
<gene>
    <name evidence="2" type="ORF">SEUCBS140593_005256</name>
</gene>
<evidence type="ECO:0000313" key="2">
    <source>
        <dbReference type="EMBL" id="CAK7223498.1"/>
    </source>
</evidence>
<reference evidence="2 3" key="1">
    <citation type="submission" date="2024-01" db="EMBL/GenBank/DDBJ databases">
        <authorList>
            <person name="Allen C."/>
            <person name="Tagirdzhanova G."/>
        </authorList>
    </citation>
    <scope>NUCLEOTIDE SEQUENCE [LARGE SCALE GENOMIC DNA]</scope>
</reference>
<evidence type="ECO:0000313" key="3">
    <source>
        <dbReference type="Proteomes" id="UP001642482"/>
    </source>
</evidence>
<dbReference type="InterPro" id="IPR045136">
    <property type="entry name" value="Iah1-like"/>
</dbReference>
<dbReference type="PANTHER" id="PTHR14209:SF19">
    <property type="entry name" value="ISOAMYL ACETATE-HYDROLYZING ESTERASE 1 HOMOLOG"/>
    <property type="match status" value="1"/>
</dbReference>
<dbReference type="InterPro" id="IPR036514">
    <property type="entry name" value="SGNH_hydro_sf"/>
</dbReference>
<dbReference type="Pfam" id="PF13472">
    <property type="entry name" value="Lipase_GDSL_2"/>
    <property type="match status" value="1"/>
</dbReference>
<dbReference type="CDD" id="cd01838">
    <property type="entry name" value="Isoamyl_acetate_hydrolase_like"/>
    <property type="match status" value="1"/>
</dbReference>
<proteinExistence type="predicted"/>
<sequence>MAAPYPQVVLFGDSLFQGAPDLLDGFSLQAALEAHCIRRYDVVNRGLSGYNTSQALQVLPSIFPPRPSEPSPFTPKIAYFVVLLGANDAALPSTVDNQHVDLEEYKANLKAILTHENIKAYQPKILVVTPPPLDGIRLNEFERINYQRSVTSRQALVSAQYAEAARRVAQSVPGAAVVDLHKALMDLAISRTAGFDPKSGVVLGDEAGGQRGYLANLLTDGLHLSGEGYRVFFEELRPHIDPPNPRETMEGWAYPEWRVAPWLKQ</sequence>
<dbReference type="SUPFAM" id="SSF52266">
    <property type="entry name" value="SGNH hydrolase"/>
    <property type="match status" value="1"/>
</dbReference>
<feature type="domain" description="SGNH hydrolase-type esterase" evidence="1">
    <location>
        <begin position="10"/>
        <end position="231"/>
    </location>
</feature>
<dbReference type="Gene3D" id="3.40.50.1110">
    <property type="entry name" value="SGNH hydrolase"/>
    <property type="match status" value="1"/>
</dbReference>
<organism evidence="2 3">
    <name type="scientific">Sporothrix eucalyptigena</name>
    <dbReference type="NCBI Taxonomy" id="1812306"/>
    <lineage>
        <taxon>Eukaryota</taxon>
        <taxon>Fungi</taxon>
        <taxon>Dikarya</taxon>
        <taxon>Ascomycota</taxon>
        <taxon>Pezizomycotina</taxon>
        <taxon>Sordariomycetes</taxon>
        <taxon>Sordariomycetidae</taxon>
        <taxon>Ophiostomatales</taxon>
        <taxon>Ophiostomataceae</taxon>
        <taxon>Sporothrix</taxon>
    </lineage>
</organism>
<accession>A0ABP0BUZ0</accession>
<keyword evidence="3" id="KW-1185">Reference proteome</keyword>
<dbReference type="Proteomes" id="UP001642482">
    <property type="component" value="Unassembled WGS sequence"/>
</dbReference>